<proteinExistence type="inferred from homology"/>
<reference evidence="5 6" key="1">
    <citation type="submission" date="2016-10" db="EMBL/GenBank/DDBJ databases">
        <authorList>
            <person name="Varghese N."/>
            <person name="Submissions S."/>
        </authorList>
    </citation>
    <scope>NUCLEOTIDE SEQUENCE [LARGE SCALE GENOMIC DNA]</scope>
    <source>
        <strain evidence="5 6">DSM 1361</strain>
    </source>
</reference>
<comment type="similarity">
    <text evidence="1">Belongs to the Gfo/Idh/MocA family.</text>
</comment>
<sequence length="358" mass="39900">MADSVADSHGYGVAIIGAGAMSRERIKIYKALNRPITAIYSHHTDKAVALVEEFGLTGQTKVFDSISSFWEYEKSSYVYIATSNDSHCNYATEAMLHDRNVLVEQMMVCSISELAKIHECLKNSKKIIMEANPTLTSPLLNSFGEVIRGHESFEDIGRPTNVCISLGKSNPKFVRDDFLRYKINLSDGVLFNLGGYAIGAAVSLLGTHVEVVNSHLDISREYHVGVNAHIILRNRFGVSVTITISNVSNLPCVLDIGGTNGFYFARDFIHAQSYNCCMNGDAPEARDLTSRFDKESGICRKTFENDSEYNFAMQILQFEKLQENGYDSCMAGNRNHFKESKAVFRIITEVMANNYSDV</sequence>
<evidence type="ECO:0000259" key="4">
    <source>
        <dbReference type="Pfam" id="PF22725"/>
    </source>
</evidence>
<evidence type="ECO:0000313" key="5">
    <source>
        <dbReference type="EMBL" id="SFP03409.1"/>
    </source>
</evidence>
<accession>A0A662ZED8</accession>
<dbReference type="Proteomes" id="UP000243745">
    <property type="component" value="Unassembled WGS sequence"/>
</dbReference>
<dbReference type="Pfam" id="PF01408">
    <property type="entry name" value="GFO_IDH_MocA"/>
    <property type="match status" value="1"/>
</dbReference>
<dbReference type="Gene3D" id="3.30.360.10">
    <property type="entry name" value="Dihydrodipicolinate Reductase, domain 2"/>
    <property type="match status" value="1"/>
</dbReference>
<dbReference type="Pfam" id="PF22725">
    <property type="entry name" value="GFO_IDH_MocA_C3"/>
    <property type="match status" value="1"/>
</dbReference>
<dbReference type="InterPro" id="IPR050984">
    <property type="entry name" value="Gfo/Idh/MocA_domain"/>
</dbReference>
<name>A0A662ZED8_9GAMM</name>
<protein>
    <submittedName>
        <fullName evidence="5">Predicted dehydrogenase</fullName>
    </submittedName>
</protein>
<dbReference type="RefSeq" id="WP_093140155.1">
    <property type="nucleotide sequence ID" value="NZ_FOXF01000003.1"/>
</dbReference>
<feature type="domain" description="GFO/IDH/MocA-like oxidoreductase" evidence="4">
    <location>
        <begin position="155"/>
        <end position="261"/>
    </location>
</feature>
<dbReference type="PANTHER" id="PTHR22604">
    <property type="entry name" value="OXIDOREDUCTASES"/>
    <property type="match status" value="1"/>
</dbReference>
<evidence type="ECO:0000313" key="6">
    <source>
        <dbReference type="Proteomes" id="UP000243745"/>
    </source>
</evidence>
<gene>
    <name evidence="5" type="ORF">SAMN02910344_00239</name>
</gene>
<dbReference type="EMBL" id="FOXF01000003">
    <property type="protein sequence ID" value="SFP03409.1"/>
    <property type="molecule type" value="Genomic_DNA"/>
</dbReference>
<keyword evidence="2" id="KW-0560">Oxidoreductase</keyword>
<dbReference type="InterPro" id="IPR055170">
    <property type="entry name" value="GFO_IDH_MocA-like_dom"/>
</dbReference>
<dbReference type="SUPFAM" id="SSF51735">
    <property type="entry name" value="NAD(P)-binding Rossmann-fold domains"/>
    <property type="match status" value="1"/>
</dbReference>
<evidence type="ECO:0000256" key="2">
    <source>
        <dbReference type="ARBA" id="ARBA00023002"/>
    </source>
</evidence>
<dbReference type="InterPro" id="IPR036291">
    <property type="entry name" value="NAD(P)-bd_dom_sf"/>
</dbReference>
<organism evidence="5 6">
    <name type="scientific">Ruminobacter amylophilus</name>
    <dbReference type="NCBI Taxonomy" id="867"/>
    <lineage>
        <taxon>Bacteria</taxon>
        <taxon>Pseudomonadati</taxon>
        <taxon>Pseudomonadota</taxon>
        <taxon>Gammaproteobacteria</taxon>
        <taxon>Aeromonadales</taxon>
        <taxon>Succinivibrionaceae</taxon>
        <taxon>Ruminobacter</taxon>
    </lineage>
</organism>
<evidence type="ECO:0000256" key="1">
    <source>
        <dbReference type="ARBA" id="ARBA00010928"/>
    </source>
</evidence>
<dbReference type="GO" id="GO:0016491">
    <property type="term" value="F:oxidoreductase activity"/>
    <property type="evidence" value="ECO:0007669"/>
    <property type="project" value="UniProtKB-KW"/>
</dbReference>
<dbReference type="OrthoDB" id="9774191at2"/>
<dbReference type="Gene3D" id="3.40.50.720">
    <property type="entry name" value="NAD(P)-binding Rossmann-like Domain"/>
    <property type="match status" value="1"/>
</dbReference>
<dbReference type="InterPro" id="IPR000683">
    <property type="entry name" value="Gfo/Idh/MocA-like_OxRdtase_N"/>
</dbReference>
<feature type="domain" description="Gfo/Idh/MocA-like oxidoreductase N-terminal" evidence="3">
    <location>
        <begin position="13"/>
        <end position="129"/>
    </location>
</feature>
<dbReference type="GO" id="GO:0000166">
    <property type="term" value="F:nucleotide binding"/>
    <property type="evidence" value="ECO:0007669"/>
    <property type="project" value="InterPro"/>
</dbReference>
<evidence type="ECO:0000259" key="3">
    <source>
        <dbReference type="Pfam" id="PF01408"/>
    </source>
</evidence>
<dbReference type="SUPFAM" id="SSF55347">
    <property type="entry name" value="Glyceraldehyde-3-phosphate dehydrogenase-like, C-terminal domain"/>
    <property type="match status" value="1"/>
</dbReference>
<dbReference type="AlphaFoldDB" id="A0A662ZED8"/>
<keyword evidence="6" id="KW-1185">Reference proteome</keyword>
<dbReference type="PANTHER" id="PTHR22604:SF105">
    <property type="entry name" value="TRANS-1,2-DIHYDROBENZENE-1,2-DIOL DEHYDROGENASE"/>
    <property type="match status" value="1"/>
</dbReference>